<organism evidence="3 4">
    <name type="scientific">Collybiopsis confluens</name>
    <dbReference type="NCBI Taxonomy" id="2823264"/>
    <lineage>
        <taxon>Eukaryota</taxon>
        <taxon>Fungi</taxon>
        <taxon>Dikarya</taxon>
        <taxon>Basidiomycota</taxon>
        <taxon>Agaricomycotina</taxon>
        <taxon>Agaricomycetes</taxon>
        <taxon>Agaricomycetidae</taxon>
        <taxon>Agaricales</taxon>
        <taxon>Marasmiineae</taxon>
        <taxon>Omphalotaceae</taxon>
        <taxon>Collybiopsis</taxon>
    </lineage>
</organism>
<evidence type="ECO:0000259" key="2">
    <source>
        <dbReference type="Pfam" id="PF10075"/>
    </source>
</evidence>
<feature type="domain" description="CSN8/PSMD8/EIF3K" evidence="2">
    <location>
        <begin position="81"/>
        <end position="208"/>
    </location>
</feature>
<dbReference type="InterPro" id="IPR033464">
    <property type="entry name" value="CSN8_PSD8_EIF3K"/>
</dbReference>
<dbReference type="EMBL" id="JAACJN010000031">
    <property type="protein sequence ID" value="KAF5387567.1"/>
    <property type="molecule type" value="Genomic_DNA"/>
</dbReference>
<protein>
    <recommendedName>
        <fullName evidence="2">CSN8/PSMD8/EIF3K domain-containing protein</fullName>
    </recommendedName>
</protein>
<evidence type="ECO:0000313" key="4">
    <source>
        <dbReference type="Proteomes" id="UP000518752"/>
    </source>
</evidence>
<evidence type="ECO:0000313" key="3">
    <source>
        <dbReference type="EMBL" id="KAF5387567.1"/>
    </source>
</evidence>
<dbReference type="Proteomes" id="UP000518752">
    <property type="component" value="Unassembled WGS sequence"/>
</dbReference>
<evidence type="ECO:0000256" key="1">
    <source>
        <dbReference type="SAM" id="MobiDB-lite"/>
    </source>
</evidence>
<reference evidence="3 4" key="1">
    <citation type="journal article" date="2020" name="ISME J.">
        <title>Uncovering the hidden diversity of litter-decomposition mechanisms in mushroom-forming fungi.</title>
        <authorList>
            <person name="Floudas D."/>
            <person name="Bentzer J."/>
            <person name="Ahren D."/>
            <person name="Johansson T."/>
            <person name="Persson P."/>
            <person name="Tunlid A."/>
        </authorList>
    </citation>
    <scope>NUCLEOTIDE SEQUENCE [LARGE SCALE GENOMIC DNA]</scope>
    <source>
        <strain evidence="3 4">CBS 406.79</strain>
    </source>
</reference>
<name>A0A8H5HQC1_9AGAR</name>
<comment type="caution">
    <text evidence="3">The sequence shown here is derived from an EMBL/GenBank/DDBJ whole genome shotgun (WGS) entry which is preliminary data.</text>
</comment>
<dbReference type="OrthoDB" id="5351233at2759"/>
<proteinExistence type="predicted"/>
<dbReference type="Gene3D" id="1.25.40.990">
    <property type="match status" value="1"/>
</dbReference>
<feature type="compositionally biased region" description="Low complexity" evidence="1">
    <location>
        <begin position="35"/>
        <end position="47"/>
    </location>
</feature>
<feature type="region of interest" description="Disordered" evidence="1">
    <location>
        <begin position="22"/>
        <end position="60"/>
    </location>
</feature>
<accession>A0A8H5HQC1</accession>
<gene>
    <name evidence="3" type="ORF">D9757_006524</name>
</gene>
<keyword evidence="4" id="KW-1185">Reference proteome</keyword>
<dbReference type="AlphaFoldDB" id="A0A8H5HQC1"/>
<dbReference type="Pfam" id="PF10075">
    <property type="entry name" value="CSN8_PSD8_EIF3K"/>
    <property type="match status" value="1"/>
</dbReference>
<sequence length="236" mass="25910">MANGPPTPPLTTDAEIQDELRMSDAPASTAVQESTPAAVTVTATTTTEGEPYSQPQQPRDPYQLIFPRIANNEQQLSRFPMAKLVLERLQPNIISTPLVKAVGSLTQAYSAGSYEGIYGKSEMLLNLVAQPAFPEPELAQVIRNMVESFLLYLRDRTFVLLSRAYTSISVSHAEMYFGMKADDLLPVAARHGWEYDVTSKVLKPVPAKESSSIAPAVSSLSNFHFISQSVSQLELY</sequence>